<dbReference type="Pfam" id="PF02699">
    <property type="entry name" value="YajC"/>
    <property type="match status" value="1"/>
</dbReference>
<evidence type="ECO:0000256" key="2">
    <source>
        <dbReference type="ARBA" id="ARBA00006742"/>
    </source>
</evidence>
<keyword evidence="8" id="KW-0811">Translocation</keyword>
<keyword evidence="5 11" id="KW-0812">Transmembrane</keyword>
<accession>A0ABY6Z6B8</accession>
<dbReference type="PANTHER" id="PTHR33909">
    <property type="entry name" value="SEC TRANSLOCON ACCESSORY COMPLEX SUBUNIT YAJC"/>
    <property type="match status" value="1"/>
</dbReference>
<feature type="compositionally biased region" description="Basic and acidic residues" evidence="10">
    <location>
        <begin position="127"/>
        <end position="143"/>
    </location>
</feature>
<evidence type="ECO:0000313" key="12">
    <source>
        <dbReference type="EMBL" id="WAH38427.1"/>
    </source>
</evidence>
<dbReference type="Proteomes" id="UP001164803">
    <property type="component" value="Chromosome"/>
</dbReference>
<keyword evidence="6" id="KW-0653">Protein transport</keyword>
<evidence type="ECO:0000256" key="6">
    <source>
        <dbReference type="ARBA" id="ARBA00022927"/>
    </source>
</evidence>
<feature type="region of interest" description="Disordered" evidence="10">
    <location>
        <begin position="85"/>
        <end position="143"/>
    </location>
</feature>
<keyword evidence="3" id="KW-0813">Transport</keyword>
<organism evidence="12 13">
    <name type="scientific">Alicyclobacillus dauci</name>
    <dbReference type="NCBI Taxonomy" id="1475485"/>
    <lineage>
        <taxon>Bacteria</taxon>
        <taxon>Bacillati</taxon>
        <taxon>Bacillota</taxon>
        <taxon>Bacilli</taxon>
        <taxon>Bacillales</taxon>
        <taxon>Alicyclobacillaceae</taxon>
        <taxon>Alicyclobacillus</taxon>
    </lineage>
</organism>
<evidence type="ECO:0000256" key="4">
    <source>
        <dbReference type="ARBA" id="ARBA00022475"/>
    </source>
</evidence>
<evidence type="ECO:0000256" key="5">
    <source>
        <dbReference type="ARBA" id="ARBA00022692"/>
    </source>
</evidence>
<feature type="transmembrane region" description="Helical" evidence="11">
    <location>
        <begin position="6"/>
        <end position="22"/>
    </location>
</feature>
<dbReference type="SMART" id="SM01323">
    <property type="entry name" value="YajC"/>
    <property type="match status" value="1"/>
</dbReference>
<keyword evidence="9 11" id="KW-0472">Membrane</keyword>
<gene>
    <name evidence="12" type="primary">yajC</name>
    <name evidence="12" type="ORF">NZD86_08095</name>
</gene>
<keyword evidence="4" id="KW-1003">Cell membrane</keyword>
<keyword evidence="13" id="KW-1185">Reference proteome</keyword>
<sequence length="143" mass="16058">MHANSLIFLVILVIVFYFLLILPQRRQQKKKTEMMKQVGPGAKIMTASGIYGEIAEMHDDIVVVRVAEGVELEMDQRAIVRVVSEGNGFGTNAPSHELGAPEHEDDDEEEYVDHEEEPAEDDDAEADADKRDHTSDASRQNEH</sequence>
<evidence type="ECO:0000256" key="7">
    <source>
        <dbReference type="ARBA" id="ARBA00022989"/>
    </source>
</evidence>
<dbReference type="EMBL" id="CP104064">
    <property type="protein sequence ID" value="WAH38427.1"/>
    <property type="molecule type" value="Genomic_DNA"/>
</dbReference>
<evidence type="ECO:0000256" key="3">
    <source>
        <dbReference type="ARBA" id="ARBA00022448"/>
    </source>
</evidence>
<comment type="subcellular location">
    <subcellularLocation>
        <location evidence="1">Cell membrane</location>
        <topology evidence="1">Single-pass membrane protein</topology>
    </subcellularLocation>
</comment>
<evidence type="ECO:0000256" key="1">
    <source>
        <dbReference type="ARBA" id="ARBA00004162"/>
    </source>
</evidence>
<evidence type="ECO:0000256" key="9">
    <source>
        <dbReference type="ARBA" id="ARBA00023136"/>
    </source>
</evidence>
<proteinExistence type="inferred from homology"/>
<dbReference type="PRINTS" id="PR01853">
    <property type="entry name" value="YAJCTRNLCASE"/>
</dbReference>
<protein>
    <submittedName>
        <fullName evidence="12">Preprotein translocase subunit YajC</fullName>
    </submittedName>
</protein>
<evidence type="ECO:0000256" key="10">
    <source>
        <dbReference type="SAM" id="MobiDB-lite"/>
    </source>
</evidence>
<feature type="compositionally biased region" description="Acidic residues" evidence="10">
    <location>
        <begin position="103"/>
        <end position="126"/>
    </location>
</feature>
<comment type="similarity">
    <text evidence="2">Belongs to the YajC family.</text>
</comment>
<evidence type="ECO:0000256" key="8">
    <source>
        <dbReference type="ARBA" id="ARBA00023010"/>
    </source>
</evidence>
<name>A0ABY6Z6B8_9BACL</name>
<keyword evidence="7 11" id="KW-1133">Transmembrane helix</keyword>
<evidence type="ECO:0000313" key="13">
    <source>
        <dbReference type="Proteomes" id="UP001164803"/>
    </source>
</evidence>
<dbReference type="InterPro" id="IPR003849">
    <property type="entry name" value="Preprotein_translocase_YajC"/>
</dbReference>
<reference evidence="12" key="1">
    <citation type="submission" date="2022-08" db="EMBL/GenBank/DDBJ databases">
        <title>Alicyclobacillus dauci DSM2870, complete genome.</title>
        <authorList>
            <person name="Wang Q."/>
            <person name="Cai R."/>
            <person name="Wang Z."/>
        </authorList>
    </citation>
    <scope>NUCLEOTIDE SEQUENCE</scope>
    <source>
        <strain evidence="12">DSM 28700</strain>
    </source>
</reference>
<dbReference type="NCBIfam" id="TIGR00739">
    <property type="entry name" value="yajC"/>
    <property type="match status" value="1"/>
</dbReference>
<dbReference type="RefSeq" id="WP_268045999.1">
    <property type="nucleotide sequence ID" value="NZ_CP104064.1"/>
</dbReference>
<evidence type="ECO:0000256" key="11">
    <source>
        <dbReference type="SAM" id="Phobius"/>
    </source>
</evidence>
<dbReference type="PANTHER" id="PTHR33909:SF1">
    <property type="entry name" value="SEC TRANSLOCON ACCESSORY COMPLEX SUBUNIT YAJC"/>
    <property type="match status" value="1"/>
</dbReference>